<keyword evidence="1" id="KW-0175">Coiled coil</keyword>
<protein>
    <submittedName>
        <fullName evidence="3">Uncharacterized protein</fullName>
    </submittedName>
</protein>
<dbReference type="Gene3D" id="1.10.287.1490">
    <property type="match status" value="1"/>
</dbReference>
<sequence>MEKLQKLNITLDKYNKTNNKDKRARVDKLKKDINIKIKNYDNLGLKNPPMQKPPMQMIQCGTSSRPEQASSNPTTPMDTIPRVASTQTRVASTQTGAASTQTGVASTQTGVASTQTGVASTQTGVASTQTGVASTQTRVASTQTRVASSRPTPKATPTTNKASGKADPRISELQALRSDFATLKENASGSGSRQGDRDYQNNARQLKRRIEKLEIELAASVVDPKRVTPTISQEDADLINAIDIKIFELNNMDRGSTTQAYRDYQKQKPKLKREIEELKSKLPDHLHWYYT</sequence>
<gene>
    <name evidence="3" type="ORF">PYE67_04740</name>
</gene>
<dbReference type="Proteomes" id="UP001241226">
    <property type="component" value="Chromosome 1"/>
</dbReference>
<proteinExistence type="predicted"/>
<evidence type="ECO:0000313" key="4">
    <source>
        <dbReference type="Proteomes" id="UP001241226"/>
    </source>
</evidence>
<dbReference type="EMBL" id="CP118711">
    <property type="protein sequence ID" value="WGK86133.1"/>
    <property type="molecule type" value="Genomic_DNA"/>
</dbReference>
<name>A0ABD7YMK0_9VIBR</name>
<dbReference type="AlphaFoldDB" id="A0ABD7YMK0"/>
<accession>A0ABD7YMK0</accession>
<feature type="compositionally biased region" description="Low complexity" evidence="2">
    <location>
        <begin position="90"/>
        <end position="105"/>
    </location>
</feature>
<evidence type="ECO:0000313" key="3">
    <source>
        <dbReference type="EMBL" id="WGK86133.1"/>
    </source>
</evidence>
<dbReference type="RefSeq" id="WP_301002487.1">
    <property type="nucleotide sequence ID" value="NZ_CP118711.1"/>
</dbReference>
<organism evidence="3 4">
    <name type="scientific">Vibrio aestuarianus</name>
    <dbReference type="NCBI Taxonomy" id="28171"/>
    <lineage>
        <taxon>Bacteria</taxon>
        <taxon>Pseudomonadati</taxon>
        <taxon>Pseudomonadota</taxon>
        <taxon>Gammaproteobacteria</taxon>
        <taxon>Vibrionales</taxon>
        <taxon>Vibrionaceae</taxon>
        <taxon>Vibrio</taxon>
    </lineage>
</organism>
<evidence type="ECO:0000256" key="2">
    <source>
        <dbReference type="SAM" id="MobiDB-lite"/>
    </source>
</evidence>
<feature type="region of interest" description="Disordered" evidence="2">
    <location>
        <begin position="117"/>
        <end position="168"/>
    </location>
</feature>
<feature type="region of interest" description="Disordered" evidence="2">
    <location>
        <begin position="41"/>
        <end position="105"/>
    </location>
</feature>
<feature type="compositionally biased region" description="Low complexity" evidence="2">
    <location>
        <begin position="151"/>
        <end position="162"/>
    </location>
</feature>
<reference evidence="3 4" key="1">
    <citation type="submission" date="2022-02" db="EMBL/GenBank/DDBJ databases">
        <title>Emergence and expansion in Europe of a Vibrio aestuarianus clonal complex pathogenic for oysters.</title>
        <authorList>
            <person name="Mesnil A."/>
            <person name="Travers M.-A."/>
        </authorList>
    </citation>
    <scope>NUCLEOTIDE SEQUENCE [LARGE SCALE GENOMIC DNA]</scope>
    <source>
        <strain evidence="3 4">U17</strain>
    </source>
</reference>
<feature type="compositionally biased region" description="Polar residues" evidence="2">
    <location>
        <begin position="117"/>
        <end position="150"/>
    </location>
</feature>
<feature type="compositionally biased region" description="Polar residues" evidence="2">
    <location>
        <begin position="60"/>
        <end position="77"/>
    </location>
</feature>
<evidence type="ECO:0000256" key="1">
    <source>
        <dbReference type="SAM" id="Coils"/>
    </source>
</evidence>
<feature type="coiled-coil region" evidence="1">
    <location>
        <begin position="196"/>
        <end position="223"/>
    </location>
</feature>